<feature type="domain" description="Sugar phosphate transporter" evidence="7">
    <location>
        <begin position="57"/>
        <end position="342"/>
    </location>
</feature>
<dbReference type="PANTHER" id="PTHR11132">
    <property type="entry name" value="SOLUTE CARRIER FAMILY 35"/>
    <property type="match status" value="1"/>
</dbReference>
<dbReference type="InterPro" id="IPR037185">
    <property type="entry name" value="EmrE-like"/>
</dbReference>
<dbReference type="AlphaFoldDB" id="A0A1Z5JIF2"/>
<proteinExistence type="predicted"/>
<name>A0A1Z5JIF2_FISSO</name>
<dbReference type="EMBL" id="BDSP01000073">
    <property type="protein sequence ID" value="GAX13784.1"/>
    <property type="molecule type" value="Genomic_DNA"/>
</dbReference>
<evidence type="ECO:0000256" key="5">
    <source>
        <dbReference type="SAM" id="MobiDB-lite"/>
    </source>
</evidence>
<evidence type="ECO:0000256" key="3">
    <source>
        <dbReference type="ARBA" id="ARBA00022989"/>
    </source>
</evidence>
<evidence type="ECO:0000256" key="6">
    <source>
        <dbReference type="SAM" id="Phobius"/>
    </source>
</evidence>
<feature type="transmembrane region" description="Helical" evidence="6">
    <location>
        <begin position="325"/>
        <end position="344"/>
    </location>
</feature>
<reference evidence="8 9" key="1">
    <citation type="journal article" date="2015" name="Plant Cell">
        <title>Oil accumulation by the oleaginous diatom Fistulifera solaris as revealed by the genome and transcriptome.</title>
        <authorList>
            <person name="Tanaka T."/>
            <person name="Maeda Y."/>
            <person name="Veluchamy A."/>
            <person name="Tanaka M."/>
            <person name="Abida H."/>
            <person name="Marechal E."/>
            <person name="Bowler C."/>
            <person name="Muto M."/>
            <person name="Sunaga Y."/>
            <person name="Tanaka M."/>
            <person name="Yoshino T."/>
            <person name="Taniguchi T."/>
            <person name="Fukuda Y."/>
            <person name="Nemoto M."/>
            <person name="Matsumoto M."/>
            <person name="Wong P.S."/>
            <person name="Aburatani S."/>
            <person name="Fujibuchi W."/>
        </authorList>
    </citation>
    <scope>NUCLEOTIDE SEQUENCE [LARGE SCALE GENOMIC DNA]</scope>
    <source>
        <strain evidence="8 9">JPCC DA0580</strain>
    </source>
</reference>
<keyword evidence="2 6" id="KW-0812">Transmembrane</keyword>
<dbReference type="Proteomes" id="UP000198406">
    <property type="component" value="Unassembled WGS sequence"/>
</dbReference>
<dbReference type="InterPro" id="IPR004853">
    <property type="entry name" value="Sugar_P_trans_dom"/>
</dbReference>
<feature type="transmembrane region" description="Helical" evidence="6">
    <location>
        <begin position="198"/>
        <end position="220"/>
    </location>
</feature>
<accession>A0A1Z5JIF2</accession>
<dbReference type="OrthoDB" id="417037at2759"/>
<dbReference type="InterPro" id="IPR050186">
    <property type="entry name" value="TPT_transporter"/>
</dbReference>
<feature type="transmembrane region" description="Helical" evidence="6">
    <location>
        <begin position="175"/>
        <end position="192"/>
    </location>
</feature>
<sequence length="360" mass="39506">MSPREEEDHEDVELQHHLLHRHPHTSPNKEPPAPLTTKDVKQTSLVSSGSIKAIASCTFYSFCSVSMILVNKSLASSYNHLIDGNLNVLLVVFQAIIAAVSVEVCRMMHWVQYPPLNWETARAWAPVNVFFCLMLFTGMVSLETNSVPMVTVFKNVTNIITTAGDYIFFGSQPEGLAMAAFAVMFLGAVAAAQNDIHVTATGLFWMVANCLATSSYVLYMKFATQNIKLSKFGMVFVNNVLCVALLLPVAFLNGELATFLNAEQVHTWDYAGKNAFAGFIGFFLNFASLHCVSVTGPSTYAIVGSLNKIPVAILGYLIFDSVIDSKTWFFISVSLCGGFLYSYAKIRSANQRAAQSQEAK</sequence>
<dbReference type="GO" id="GO:0016020">
    <property type="term" value="C:membrane"/>
    <property type="evidence" value="ECO:0007669"/>
    <property type="project" value="UniProtKB-SubCell"/>
</dbReference>
<comment type="caution">
    <text evidence="8">The sequence shown here is derived from an EMBL/GenBank/DDBJ whole genome shotgun (WGS) entry which is preliminary data.</text>
</comment>
<organism evidence="8 9">
    <name type="scientific">Fistulifera solaris</name>
    <name type="common">Oleaginous diatom</name>
    <dbReference type="NCBI Taxonomy" id="1519565"/>
    <lineage>
        <taxon>Eukaryota</taxon>
        <taxon>Sar</taxon>
        <taxon>Stramenopiles</taxon>
        <taxon>Ochrophyta</taxon>
        <taxon>Bacillariophyta</taxon>
        <taxon>Bacillariophyceae</taxon>
        <taxon>Bacillariophycidae</taxon>
        <taxon>Naviculales</taxon>
        <taxon>Naviculaceae</taxon>
        <taxon>Fistulifera</taxon>
    </lineage>
</organism>
<keyword evidence="3 6" id="KW-1133">Transmembrane helix</keyword>
<feature type="transmembrane region" description="Helical" evidence="6">
    <location>
        <begin position="123"/>
        <end position="142"/>
    </location>
</feature>
<dbReference type="Pfam" id="PF03151">
    <property type="entry name" value="TPT"/>
    <property type="match status" value="1"/>
</dbReference>
<keyword evidence="4 6" id="KW-0472">Membrane</keyword>
<evidence type="ECO:0000256" key="1">
    <source>
        <dbReference type="ARBA" id="ARBA00004141"/>
    </source>
</evidence>
<protein>
    <submittedName>
        <fullName evidence="8">GDP-mannose transporter</fullName>
    </submittedName>
</protein>
<evidence type="ECO:0000256" key="4">
    <source>
        <dbReference type="ARBA" id="ARBA00023136"/>
    </source>
</evidence>
<evidence type="ECO:0000313" key="8">
    <source>
        <dbReference type="EMBL" id="GAX13784.1"/>
    </source>
</evidence>
<feature type="transmembrane region" description="Helical" evidence="6">
    <location>
        <begin position="86"/>
        <end position="111"/>
    </location>
</feature>
<feature type="region of interest" description="Disordered" evidence="5">
    <location>
        <begin position="1"/>
        <end position="39"/>
    </location>
</feature>
<evidence type="ECO:0000313" key="9">
    <source>
        <dbReference type="Proteomes" id="UP000198406"/>
    </source>
</evidence>
<keyword evidence="9" id="KW-1185">Reference proteome</keyword>
<dbReference type="InParanoid" id="A0A1Z5JIF2"/>
<evidence type="ECO:0000259" key="7">
    <source>
        <dbReference type="Pfam" id="PF03151"/>
    </source>
</evidence>
<comment type="subcellular location">
    <subcellularLocation>
        <location evidence="1">Membrane</location>
        <topology evidence="1">Multi-pass membrane protein</topology>
    </subcellularLocation>
</comment>
<feature type="transmembrane region" description="Helical" evidence="6">
    <location>
        <begin position="299"/>
        <end position="319"/>
    </location>
</feature>
<gene>
    <name evidence="8" type="ORF">FisN_30Lh078</name>
</gene>
<evidence type="ECO:0000256" key="2">
    <source>
        <dbReference type="ARBA" id="ARBA00022692"/>
    </source>
</evidence>
<feature type="transmembrane region" description="Helical" evidence="6">
    <location>
        <begin position="232"/>
        <end position="254"/>
    </location>
</feature>
<feature type="compositionally biased region" description="Basic and acidic residues" evidence="5">
    <location>
        <begin position="1"/>
        <end position="16"/>
    </location>
</feature>
<feature type="transmembrane region" description="Helical" evidence="6">
    <location>
        <begin position="274"/>
        <end position="292"/>
    </location>
</feature>
<dbReference type="SUPFAM" id="SSF103481">
    <property type="entry name" value="Multidrug resistance efflux transporter EmrE"/>
    <property type="match status" value="1"/>
</dbReference>